<evidence type="ECO:0000259" key="8">
    <source>
        <dbReference type="PROSITE" id="PS50280"/>
    </source>
</evidence>
<keyword evidence="6" id="KW-0949">S-adenosyl-L-methionine</keyword>
<dbReference type="InterPro" id="IPR046341">
    <property type="entry name" value="SET_dom_sf"/>
</dbReference>
<sequence>LLSGEDHDDSDDNEITDHYRKRNWGWARDECFVCHQRGPRNLRSSNGESALSKNKAKTYCKTLNGLRRCSYPHCSVVFHDRCFLTFSEGIIEFKILNNKIILRDFLPDMHVLDGNGEPCFDPECEGKRWICPQHECNACHQELLRTRSQLGAVISCVECIFAWHRSCVPIGCHHVNRFIDKCVLCPRHVDMEKATKFNMPYCVVCDQKLDGERIKCDSCIRSFCAQCWAKDSKKKKIRNSRCGNEHKFVCGYCICVDHPRIGDYVLALAGRKLYPAKTLHADKIPSSLLQKSDLINKLEEPGYVLIRWVEGLAVPNYAVISFKHLVPMPKSFSCFFWKSFRKLENIYSAVEQLYQKGEVKFGLDRPLPPEALMVKIPPYKRIDSNINGKAALTKIDSADICFCIPENGVRCNNEKCPNRASATECPKDCDELFLKPLLRRDKNKIVCGKCTNNFLRKYQRLKEEELMEERITSKKGFGVFAKKDILKGTDLAEYLGVVIPKDDYLAKLKLRASHHNLEMSYFGIQLTSQYYLDGRNFGGMARTMNHSCDPNCQVAAITVDGICRLKITTIRDITKNEEITFDYDSEVQEGLVSTRCYCGSLNCRGFIGKKGASNLRRVAEQYSNCQKRVREETAEDDKENLLNDKVIK</sequence>
<evidence type="ECO:0000256" key="2">
    <source>
        <dbReference type="ARBA" id="ARBA00004286"/>
    </source>
</evidence>
<keyword evidence="5" id="KW-0808">Transferase</keyword>
<keyword evidence="4" id="KW-0489">Methyltransferase</keyword>
<dbReference type="Gene3D" id="2.170.270.10">
    <property type="entry name" value="SET domain"/>
    <property type="match status" value="1"/>
</dbReference>
<comment type="subcellular location">
    <subcellularLocation>
        <location evidence="2">Chromosome</location>
    </subcellularLocation>
    <subcellularLocation>
        <location evidence="1">Nucleus</location>
    </subcellularLocation>
</comment>
<accession>A0A0N5AZZ0</accession>
<evidence type="ECO:0000256" key="6">
    <source>
        <dbReference type="ARBA" id="ARBA00022691"/>
    </source>
</evidence>
<dbReference type="Proteomes" id="UP000046393">
    <property type="component" value="Unplaced"/>
</dbReference>
<dbReference type="PROSITE" id="PS50868">
    <property type="entry name" value="POST_SET"/>
    <property type="match status" value="1"/>
</dbReference>
<organism evidence="10 11">
    <name type="scientific">Syphacia muris</name>
    <dbReference type="NCBI Taxonomy" id="451379"/>
    <lineage>
        <taxon>Eukaryota</taxon>
        <taxon>Metazoa</taxon>
        <taxon>Ecdysozoa</taxon>
        <taxon>Nematoda</taxon>
        <taxon>Chromadorea</taxon>
        <taxon>Rhabditida</taxon>
        <taxon>Spirurina</taxon>
        <taxon>Oxyuridomorpha</taxon>
        <taxon>Oxyuroidea</taxon>
        <taxon>Oxyuridae</taxon>
        <taxon>Syphacia</taxon>
    </lineage>
</organism>
<evidence type="ECO:0000256" key="3">
    <source>
        <dbReference type="ARBA" id="ARBA00022454"/>
    </source>
</evidence>
<dbReference type="GO" id="GO:0005634">
    <property type="term" value="C:nucleus"/>
    <property type="evidence" value="ECO:0007669"/>
    <property type="project" value="UniProtKB-SubCell"/>
</dbReference>
<evidence type="ECO:0000313" key="11">
    <source>
        <dbReference type="WBParaSite" id="SMUV_0001057401-mRNA-1"/>
    </source>
</evidence>
<dbReference type="STRING" id="451379.A0A0N5AZZ0"/>
<evidence type="ECO:0000259" key="9">
    <source>
        <dbReference type="PROSITE" id="PS50868"/>
    </source>
</evidence>
<evidence type="ECO:0000256" key="5">
    <source>
        <dbReference type="ARBA" id="ARBA00022679"/>
    </source>
</evidence>
<dbReference type="PROSITE" id="PS50280">
    <property type="entry name" value="SET"/>
    <property type="match status" value="1"/>
</dbReference>
<dbReference type="InterPro" id="IPR050777">
    <property type="entry name" value="SET2_Histone-Lys_MeTrsfase"/>
</dbReference>
<dbReference type="InterPro" id="IPR003616">
    <property type="entry name" value="Post-SET_dom"/>
</dbReference>
<protein>
    <submittedName>
        <fullName evidence="11">Histone-lysine N-methyltransferase</fullName>
    </submittedName>
</protein>
<keyword evidence="7" id="KW-0539">Nucleus</keyword>
<name>A0A0N5AZZ0_9BILA</name>
<dbReference type="Pfam" id="PF00856">
    <property type="entry name" value="SET"/>
    <property type="match status" value="1"/>
</dbReference>
<keyword evidence="3" id="KW-0158">Chromosome</keyword>
<dbReference type="GO" id="GO:0032259">
    <property type="term" value="P:methylation"/>
    <property type="evidence" value="ECO:0007669"/>
    <property type="project" value="UniProtKB-KW"/>
</dbReference>
<evidence type="ECO:0000256" key="1">
    <source>
        <dbReference type="ARBA" id="ARBA00004123"/>
    </source>
</evidence>
<evidence type="ECO:0000256" key="4">
    <source>
        <dbReference type="ARBA" id="ARBA00022603"/>
    </source>
</evidence>
<dbReference type="WBParaSite" id="SMUV_0001057401-mRNA-1">
    <property type="protein sequence ID" value="SMUV_0001057401-mRNA-1"/>
    <property type="gene ID" value="SMUV_0001057401"/>
</dbReference>
<proteinExistence type="predicted"/>
<dbReference type="GO" id="GO:0008168">
    <property type="term" value="F:methyltransferase activity"/>
    <property type="evidence" value="ECO:0007669"/>
    <property type="project" value="UniProtKB-KW"/>
</dbReference>
<dbReference type="GO" id="GO:0005694">
    <property type="term" value="C:chromosome"/>
    <property type="evidence" value="ECO:0007669"/>
    <property type="project" value="UniProtKB-SubCell"/>
</dbReference>
<dbReference type="PANTHER" id="PTHR22884">
    <property type="entry name" value="SET DOMAIN PROTEINS"/>
    <property type="match status" value="1"/>
</dbReference>
<feature type="domain" description="SET" evidence="8">
    <location>
        <begin position="465"/>
        <end position="584"/>
    </location>
</feature>
<dbReference type="SUPFAM" id="SSF82199">
    <property type="entry name" value="SET domain"/>
    <property type="match status" value="1"/>
</dbReference>
<reference evidence="11" key="1">
    <citation type="submission" date="2017-02" db="UniProtKB">
        <authorList>
            <consortium name="WormBaseParasite"/>
        </authorList>
    </citation>
    <scope>IDENTIFICATION</scope>
</reference>
<dbReference type="InterPro" id="IPR001214">
    <property type="entry name" value="SET_dom"/>
</dbReference>
<feature type="domain" description="Post-SET" evidence="9">
    <location>
        <begin position="592"/>
        <end position="608"/>
    </location>
</feature>
<dbReference type="AlphaFoldDB" id="A0A0N5AZZ0"/>
<dbReference type="SMART" id="SM00317">
    <property type="entry name" value="SET"/>
    <property type="match status" value="1"/>
</dbReference>
<keyword evidence="10" id="KW-1185">Reference proteome</keyword>
<evidence type="ECO:0000313" key="10">
    <source>
        <dbReference type="Proteomes" id="UP000046393"/>
    </source>
</evidence>
<evidence type="ECO:0000256" key="7">
    <source>
        <dbReference type="ARBA" id="ARBA00023242"/>
    </source>
</evidence>